<dbReference type="PROSITE" id="PS50949">
    <property type="entry name" value="HTH_GNTR"/>
    <property type="match status" value="1"/>
</dbReference>
<evidence type="ECO:0000256" key="3">
    <source>
        <dbReference type="ARBA" id="ARBA00023163"/>
    </source>
</evidence>
<keyword evidence="3" id="KW-0804">Transcription</keyword>
<feature type="domain" description="HTH gntR-type" evidence="4">
    <location>
        <begin position="23"/>
        <end position="90"/>
    </location>
</feature>
<comment type="caution">
    <text evidence="5">The sequence shown here is derived from an EMBL/GenBank/DDBJ whole genome shotgun (WGS) entry which is preliminary data.</text>
</comment>
<name>A0A2S8I8Z6_BURCE</name>
<accession>A0A2S8I8Z6</accession>
<dbReference type="AlphaFoldDB" id="A0A2S8I8Z6"/>
<reference evidence="5 6" key="1">
    <citation type="submission" date="2018-02" db="EMBL/GenBank/DDBJ databases">
        <title>Draft genome sequencing of Burkholderia cepacia Y14-15.</title>
        <authorList>
            <person name="Zheng B.-X."/>
        </authorList>
    </citation>
    <scope>NUCLEOTIDE SEQUENCE [LARGE SCALE GENOMIC DNA]</scope>
    <source>
        <strain evidence="5 6">Y14-15</strain>
    </source>
</reference>
<evidence type="ECO:0000313" key="6">
    <source>
        <dbReference type="Proteomes" id="UP000238206"/>
    </source>
</evidence>
<dbReference type="InterPro" id="IPR011711">
    <property type="entry name" value="GntR_C"/>
</dbReference>
<dbReference type="Proteomes" id="UP000238206">
    <property type="component" value="Unassembled WGS sequence"/>
</dbReference>
<evidence type="ECO:0000313" key="5">
    <source>
        <dbReference type="EMBL" id="PQP10842.1"/>
    </source>
</evidence>
<sequence length="248" mass="26305">MNARPNELGIMARDAVADAVATERPPHAAADWLAQQIPAFCDATGALPPQAMLAQELGVSRALLREAFSQLIARGVVDVRTKVGSRVVDERQWQIVDRHVVGWRLARGTDPAFAADIAAIRRVLEPIAAADAALHATPEQRGRITVACAMRLGAATQTEYASARHDLHVAILSASSNQILQQLTCLVPLPGRTVDGEASAPAISDGERQALALLEAAIRQGDAGAAREGIERLNTWDLSRSSGGHVDA</sequence>
<dbReference type="GO" id="GO:0003677">
    <property type="term" value="F:DNA binding"/>
    <property type="evidence" value="ECO:0007669"/>
    <property type="project" value="UniProtKB-KW"/>
</dbReference>
<dbReference type="InterPro" id="IPR000524">
    <property type="entry name" value="Tscrpt_reg_HTH_GntR"/>
</dbReference>
<keyword evidence="1" id="KW-0805">Transcription regulation</keyword>
<dbReference type="RefSeq" id="WP_105393223.1">
    <property type="nucleotide sequence ID" value="NZ_PUIQ01000062.1"/>
</dbReference>
<dbReference type="PANTHER" id="PTHR43537:SF44">
    <property type="entry name" value="GNTR FAMILY REGULATORY PROTEIN"/>
    <property type="match status" value="1"/>
</dbReference>
<dbReference type="InterPro" id="IPR036390">
    <property type="entry name" value="WH_DNA-bd_sf"/>
</dbReference>
<dbReference type="Pfam" id="PF00392">
    <property type="entry name" value="GntR"/>
    <property type="match status" value="1"/>
</dbReference>
<dbReference type="EMBL" id="PUIQ01000062">
    <property type="protein sequence ID" value="PQP10842.1"/>
    <property type="molecule type" value="Genomic_DNA"/>
</dbReference>
<dbReference type="InterPro" id="IPR008920">
    <property type="entry name" value="TF_FadR/GntR_C"/>
</dbReference>
<dbReference type="InterPro" id="IPR036388">
    <property type="entry name" value="WH-like_DNA-bd_sf"/>
</dbReference>
<protein>
    <submittedName>
        <fullName evidence="5">FadR family transcriptional regulator</fullName>
    </submittedName>
</protein>
<dbReference type="SUPFAM" id="SSF46785">
    <property type="entry name" value="Winged helix' DNA-binding domain"/>
    <property type="match status" value="1"/>
</dbReference>
<dbReference type="SMART" id="SM00895">
    <property type="entry name" value="FCD"/>
    <property type="match status" value="1"/>
</dbReference>
<proteinExistence type="predicted"/>
<evidence type="ECO:0000259" key="4">
    <source>
        <dbReference type="PROSITE" id="PS50949"/>
    </source>
</evidence>
<gene>
    <name evidence="5" type="ORF">C5615_32795</name>
</gene>
<evidence type="ECO:0000256" key="2">
    <source>
        <dbReference type="ARBA" id="ARBA00023125"/>
    </source>
</evidence>
<evidence type="ECO:0000256" key="1">
    <source>
        <dbReference type="ARBA" id="ARBA00023015"/>
    </source>
</evidence>
<organism evidence="5 6">
    <name type="scientific">Burkholderia cepacia</name>
    <name type="common">Pseudomonas cepacia</name>
    <dbReference type="NCBI Taxonomy" id="292"/>
    <lineage>
        <taxon>Bacteria</taxon>
        <taxon>Pseudomonadati</taxon>
        <taxon>Pseudomonadota</taxon>
        <taxon>Betaproteobacteria</taxon>
        <taxon>Burkholderiales</taxon>
        <taxon>Burkholderiaceae</taxon>
        <taxon>Burkholderia</taxon>
        <taxon>Burkholderia cepacia complex</taxon>
    </lineage>
</organism>
<dbReference type="PANTHER" id="PTHR43537">
    <property type="entry name" value="TRANSCRIPTIONAL REGULATOR, GNTR FAMILY"/>
    <property type="match status" value="1"/>
</dbReference>
<dbReference type="GO" id="GO:0003700">
    <property type="term" value="F:DNA-binding transcription factor activity"/>
    <property type="evidence" value="ECO:0007669"/>
    <property type="project" value="InterPro"/>
</dbReference>
<dbReference type="SUPFAM" id="SSF48008">
    <property type="entry name" value="GntR ligand-binding domain-like"/>
    <property type="match status" value="1"/>
</dbReference>
<dbReference type="SMART" id="SM00345">
    <property type="entry name" value="HTH_GNTR"/>
    <property type="match status" value="1"/>
</dbReference>
<dbReference type="Gene3D" id="1.10.10.10">
    <property type="entry name" value="Winged helix-like DNA-binding domain superfamily/Winged helix DNA-binding domain"/>
    <property type="match status" value="1"/>
</dbReference>
<keyword evidence="2" id="KW-0238">DNA-binding</keyword>
<dbReference type="Pfam" id="PF07729">
    <property type="entry name" value="FCD"/>
    <property type="match status" value="1"/>
</dbReference>
<dbReference type="Gene3D" id="1.20.120.530">
    <property type="entry name" value="GntR ligand-binding domain-like"/>
    <property type="match status" value="1"/>
</dbReference>
<dbReference type="PRINTS" id="PR00035">
    <property type="entry name" value="HTHGNTR"/>
</dbReference>